<feature type="non-terminal residue" evidence="4">
    <location>
        <position position="1"/>
    </location>
</feature>
<dbReference type="EMBL" id="RBRE01000073">
    <property type="protein sequence ID" value="RMQ43008.1"/>
    <property type="molecule type" value="Genomic_DNA"/>
</dbReference>
<reference evidence="4 5" key="1">
    <citation type="submission" date="2018-08" db="EMBL/GenBank/DDBJ databases">
        <title>Recombination of ecologically and evolutionarily significant loci maintains genetic cohesion in the Pseudomonas syringae species complex.</title>
        <authorList>
            <person name="Dillon M."/>
            <person name="Thakur S."/>
            <person name="Almeida R.N.D."/>
            <person name="Weir B.S."/>
            <person name="Guttman D.S."/>
        </authorList>
    </citation>
    <scope>NUCLEOTIDE SEQUENCE [LARGE SCALE GENOMIC DNA]</scope>
    <source>
        <strain evidence="4 5">ICMP 3353</strain>
    </source>
</reference>
<feature type="domain" description="AMP-binding enzyme C-terminal" evidence="3">
    <location>
        <begin position="11"/>
        <end position="85"/>
    </location>
</feature>
<dbReference type="PANTHER" id="PTHR44845:SF7">
    <property type="entry name" value="PLIPASTATIN SYNTHASE SUBUNIT D"/>
    <property type="match status" value="1"/>
</dbReference>
<sequence length="104" mass="11481">KIRGFRIEPGEIESRLAAHPAVKDAVVLVREDTPGDKRLVAYFTASDAEVDLESLRAHLNGQLPDYMVPAAYVRLETLPLTNNGKLDRKALPAPDQQALISRGY</sequence>
<dbReference type="Proteomes" id="UP000277236">
    <property type="component" value="Unassembled WGS sequence"/>
</dbReference>
<protein>
    <recommendedName>
        <fullName evidence="3">AMP-binding enzyme C-terminal domain-containing protein</fullName>
    </recommendedName>
</protein>
<name>A0A3M4LND7_PSECI</name>
<dbReference type="GO" id="GO:0044550">
    <property type="term" value="P:secondary metabolite biosynthetic process"/>
    <property type="evidence" value="ECO:0007669"/>
    <property type="project" value="UniProtKB-ARBA"/>
</dbReference>
<proteinExistence type="predicted"/>
<dbReference type="InterPro" id="IPR045851">
    <property type="entry name" value="AMP-bd_C_sf"/>
</dbReference>
<dbReference type="RefSeq" id="WP_147466613.1">
    <property type="nucleotide sequence ID" value="NZ_RBRE01000073.1"/>
</dbReference>
<feature type="non-terminal residue" evidence="4">
    <location>
        <position position="104"/>
    </location>
</feature>
<dbReference type="PANTHER" id="PTHR44845">
    <property type="entry name" value="CARRIER DOMAIN-CONTAINING PROTEIN"/>
    <property type="match status" value="1"/>
</dbReference>
<evidence type="ECO:0000313" key="5">
    <source>
        <dbReference type="Proteomes" id="UP000277236"/>
    </source>
</evidence>
<dbReference type="AlphaFoldDB" id="A0A3M4LND7"/>
<gene>
    <name evidence="4" type="ORF">ALQ04_00447</name>
</gene>
<organism evidence="4 5">
    <name type="scientific">Pseudomonas cichorii</name>
    <dbReference type="NCBI Taxonomy" id="36746"/>
    <lineage>
        <taxon>Bacteria</taxon>
        <taxon>Pseudomonadati</taxon>
        <taxon>Pseudomonadota</taxon>
        <taxon>Gammaproteobacteria</taxon>
        <taxon>Pseudomonadales</taxon>
        <taxon>Pseudomonadaceae</taxon>
        <taxon>Pseudomonas</taxon>
    </lineage>
</organism>
<keyword evidence="2" id="KW-0597">Phosphoprotein</keyword>
<comment type="caution">
    <text evidence="4">The sequence shown here is derived from an EMBL/GenBank/DDBJ whole genome shotgun (WGS) entry which is preliminary data.</text>
</comment>
<dbReference type="Pfam" id="PF13193">
    <property type="entry name" value="AMP-binding_C"/>
    <property type="match status" value="1"/>
</dbReference>
<dbReference type="OrthoDB" id="9757559at2"/>
<keyword evidence="1" id="KW-0596">Phosphopantetheine</keyword>
<dbReference type="InterPro" id="IPR025110">
    <property type="entry name" value="AMP-bd_C"/>
</dbReference>
<evidence type="ECO:0000256" key="2">
    <source>
        <dbReference type="ARBA" id="ARBA00022553"/>
    </source>
</evidence>
<evidence type="ECO:0000256" key="1">
    <source>
        <dbReference type="ARBA" id="ARBA00022450"/>
    </source>
</evidence>
<evidence type="ECO:0000313" key="4">
    <source>
        <dbReference type="EMBL" id="RMQ43008.1"/>
    </source>
</evidence>
<evidence type="ECO:0000259" key="3">
    <source>
        <dbReference type="Pfam" id="PF13193"/>
    </source>
</evidence>
<dbReference type="FunFam" id="3.30.300.30:FF:000010">
    <property type="entry name" value="Enterobactin synthetase component F"/>
    <property type="match status" value="1"/>
</dbReference>
<dbReference type="Gene3D" id="3.30.300.30">
    <property type="match status" value="1"/>
</dbReference>
<accession>A0A3M4LND7</accession>
<dbReference type="SUPFAM" id="SSF56801">
    <property type="entry name" value="Acetyl-CoA synthetase-like"/>
    <property type="match status" value="1"/>
</dbReference>